<dbReference type="RefSeq" id="WP_377288534.1">
    <property type="nucleotide sequence ID" value="NZ_JBHSBM010000017.1"/>
</dbReference>
<name>A0ABV8I725_9ACTN</name>
<dbReference type="Pfam" id="PF00905">
    <property type="entry name" value="Transpeptidase"/>
    <property type="match status" value="1"/>
</dbReference>
<dbReference type="Gene3D" id="3.40.710.10">
    <property type="entry name" value="DD-peptidase/beta-lactamase superfamily"/>
    <property type="match status" value="1"/>
</dbReference>
<dbReference type="InterPro" id="IPR050515">
    <property type="entry name" value="Beta-lactam/transpept"/>
</dbReference>
<dbReference type="SUPFAM" id="SSF56519">
    <property type="entry name" value="Penicillin binding protein dimerisation domain"/>
    <property type="match status" value="1"/>
</dbReference>
<dbReference type="InterPro" id="IPR001460">
    <property type="entry name" value="PCN-bd_Tpept"/>
</dbReference>
<evidence type="ECO:0000256" key="2">
    <source>
        <dbReference type="ARBA" id="ARBA00007171"/>
    </source>
</evidence>
<reference evidence="8" key="1">
    <citation type="journal article" date="2019" name="Int. J. Syst. Evol. Microbiol.">
        <title>The Global Catalogue of Microorganisms (GCM) 10K type strain sequencing project: providing services to taxonomists for standard genome sequencing and annotation.</title>
        <authorList>
            <consortium name="The Broad Institute Genomics Platform"/>
            <consortium name="The Broad Institute Genome Sequencing Center for Infectious Disease"/>
            <person name="Wu L."/>
            <person name="Ma J."/>
        </authorList>
    </citation>
    <scope>NUCLEOTIDE SEQUENCE [LARGE SCALE GENOMIC DNA]</scope>
    <source>
        <strain evidence="8">TBRC 4489</strain>
    </source>
</reference>
<dbReference type="SUPFAM" id="SSF56601">
    <property type="entry name" value="beta-lactamase/transpeptidase-like"/>
    <property type="match status" value="1"/>
</dbReference>
<dbReference type="Pfam" id="PF03717">
    <property type="entry name" value="PBP_dimer"/>
    <property type="match status" value="1"/>
</dbReference>
<organism evidence="7 8">
    <name type="scientific">Planomonospora corallina</name>
    <dbReference type="NCBI Taxonomy" id="1806052"/>
    <lineage>
        <taxon>Bacteria</taxon>
        <taxon>Bacillati</taxon>
        <taxon>Actinomycetota</taxon>
        <taxon>Actinomycetes</taxon>
        <taxon>Streptosporangiales</taxon>
        <taxon>Streptosporangiaceae</taxon>
        <taxon>Planomonospora</taxon>
    </lineage>
</organism>
<comment type="similarity">
    <text evidence="2">Belongs to the transpeptidase family.</text>
</comment>
<evidence type="ECO:0000313" key="7">
    <source>
        <dbReference type="EMBL" id="MFC4059882.1"/>
    </source>
</evidence>
<dbReference type="InterPro" id="IPR036138">
    <property type="entry name" value="PBP_dimer_sf"/>
</dbReference>
<dbReference type="InterPro" id="IPR005311">
    <property type="entry name" value="PBP_dimer"/>
</dbReference>
<evidence type="ECO:0000313" key="8">
    <source>
        <dbReference type="Proteomes" id="UP001595850"/>
    </source>
</evidence>
<feature type="domain" description="Penicillin-binding protein dimerisation" evidence="6">
    <location>
        <begin position="55"/>
        <end position="208"/>
    </location>
</feature>
<keyword evidence="8" id="KW-1185">Reference proteome</keyword>
<sequence>MTLRLGNPGRRISIGLIAMTFVLSIFAGRLVQLQGLDSKVYVAEAARYRVQEESIPARRGSITDAGGNELAMTVEAREIFVDPHEVVPARRGRVAAILAEELGRPQEEIAAKLADTRKRYVPVATVDPTVAQKMFERGSRELKADFKGVGSKHEYHRQYPGGDLAGTLIGFVGDDGNGLSGLELRHNKVLAGRDGQQTIETGRDGQRIPMTRSTSRQPVEGRDVRLTIDRDIQWAAQKAITEQVEATGARTGSVIVMDVRTGQVVAMANAPELNLEDWEKTTPDRWVNRAVADVFEPGSTNKVITAAAALESGAVRPETVFTVDDEIRCADRVLRDSHPHPTEKLTFSGVVATSSNVGTILAAQKVGDAKLHEMLRRFGFGAKPGGGFYGEEAGLLPSWKDWSGSQRCTISYGQGISVTALQTASVYQTIANGGVRVAPSIVAGTTDAGGAFVPAEGGKRTRVVSERTAREVALMLEAAVGADGTGEQASIDGYRVAGKTGTAMRYDTACQGYCGYTATFAGFAPADKPSLVVLAVIQDPRKGYYGGEIAAPVFKKVMTFALKSKKIPPTGTEPPAMRIRAGE</sequence>
<evidence type="ECO:0000259" key="5">
    <source>
        <dbReference type="Pfam" id="PF00905"/>
    </source>
</evidence>
<evidence type="ECO:0000259" key="6">
    <source>
        <dbReference type="Pfam" id="PF03717"/>
    </source>
</evidence>
<proteinExistence type="inferred from homology"/>
<gene>
    <name evidence="7" type="ORF">ACFOWE_16365</name>
</gene>
<dbReference type="Gene3D" id="3.30.450.330">
    <property type="match status" value="1"/>
</dbReference>
<dbReference type="InterPro" id="IPR012338">
    <property type="entry name" value="Beta-lactam/transpept-like"/>
</dbReference>
<comment type="subcellular location">
    <subcellularLocation>
        <location evidence="1">Membrane</location>
    </subcellularLocation>
</comment>
<comment type="caution">
    <text evidence="7">The sequence shown here is derived from an EMBL/GenBank/DDBJ whole genome shotgun (WGS) entry which is preliminary data.</text>
</comment>
<dbReference type="Proteomes" id="UP001595850">
    <property type="component" value="Unassembled WGS sequence"/>
</dbReference>
<evidence type="ECO:0000256" key="4">
    <source>
        <dbReference type="SAM" id="Phobius"/>
    </source>
</evidence>
<keyword evidence="4" id="KW-0812">Transmembrane</keyword>
<evidence type="ECO:0000256" key="3">
    <source>
        <dbReference type="ARBA" id="ARBA00023136"/>
    </source>
</evidence>
<feature type="transmembrane region" description="Helical" evidence="4">
    <location>
        <begin position="12"/>
        <end position="31"/>
    </location>
</feature>
<keyword evidence="3 4" id="KW-0472">Membrane</keyword>
<evidence type="ECO:0000256" key="1">
    <source>
        <dbReference type="ARBA" id="ARBA00004370"/>
    </source>
</evidence>
<dbReference type="Gene3D" id="3.90.1310.10">
    <property type="entry name" value="Penicillin-binding protein 2a (Domain 2)"/>
    <property type="match status" value="1"/>
</dbReference>
<dbReference type="PANTHER" id="PTHR30627">
    <property type="entry name" value="PEPTIDOGLYCAN D,D-TRANSPEPTIDASE"/>
    <property type="match status" value="1"/>
</dbReference>
<keyword evidence="4" id="KW-1133">Transmembrane helix</keyword>
<accession>A0ABV8I725</accession>
<dbReference type="EMBL" id="JBHSBM010000017">
    <property type="protein sequence ID" value="MFC4059882.1"/>
    <property type="molecule type" value="Genomic_DNA"/>
</dbReference>
<feature type="domain" description="Penicillin-binding protein transpeptidase" evidence="5">
    <location>
        <begin position="252"/>
        <end position="558"/>
    </location>
</feature>
<dbReference type="PANTHER" id="PTHR30627:SF1">
    <property type="entry name" value="PEPTIDOGLYCAN D,D-TRANSPEPTIDASE FTSI"/>
    <property type="match status" value="1"/>
</dbReference>
<protein>
    <submittedName>
        <fullName evidence="7">Peptidoglycan D,D-transpeptidase FtsI family protein</fullName>
    </submittedName>
</protein>